<evidence type="ECO:0000259" key="6">
    <source>
        <dbReference type="SMART" id="SM00062"/>
    </source>
</evidence>
<dbReference type="PATRIC" id="fig|1225564.3.peg.6323"/>
<name>A0A0H1RDK0_9HYPH</name>
<dbReference type="CDD" id="cd01004">
    <property type="entry name" value="PBP2_MidA_like"/>
    <property type="match status" value="1"/>
</dbReference>
<dbReference type="PANTHER" id="PTHR35936:SF17">
    <property type="entry name" value="ARGININE-BINDING EXTRACELLULAR PROTEIN ARTP"/>
    <property type="match status" value="1"/>
</dbReference>
<evidence type="ECO:0000256" key="3">
    <source>
        <dbReference type="ARBA" id="ARBA00022729"/>
    </source>
</evidence>
<evidence type="ECO:0000256" key="4">
    <source>
        <dbReference type="RuleBase" id="RU003744"/>
    </source>
</evidence>
<proteinExistence type="inferred from homology"/>
<dbReference type="SUPFAM" id="SSF53850">
    <property type="entry name" value="Periplasmic binding protein-like II"/>
    <property type="match status" value="1"/>
</dbReference>
<accession>A0A0H1RDK0</accession>
<keyword evidence="3 5" id="KW-0732">Signal</keyword>
<dbReference type="Gene3D" id="3.40.190.10">
    <property type="entry name" value="Periplasmic binding protein-like II"/>
    <property type="match status" value="2"/>
</dbReference>
<feature type="chain" id="PRO_5002592976" evidence="5">
    <location>
        <begin position="23"/>
        <end position="280"/>
    </location>
</feature>
<reference evidence="7 8" key="1">
    <citation type="submission" date="2015-05" db="EMBL/GenBank/DDBJ databases">
        <title>Draft genome sequence of Microvirga vignae strain BR3299, a novel nitrogen fixing bacteria isolated from Brazil semi-aired region.</title>
        <authorList>
            <person name="Zilli J.E."/>
            <person name="Passos S.R."/>
            <person name="Leite J."/>
            <person name="Baldani J.I."/>
            <person name="Xavier G.R."/>
            <person name="Rumjaneck N.G."/>
            <person name="Simoes-Araujo J.L."/>
        </authorList>
    </citation>
    <scope>NUCLEOTIDE SEQUENCE [LARGE SCALE GENOMIC DNA]</scope>
    <source>
        <strain evidence="7 8">BR3299</strain>
    </source>
</reference>
<dbReference type="GO" id="GO:0030313">
    <property type="term" value="C:cell envelope"/>
    <property type="evidence" value="ECO:0007669"/>
    <property type="project" value="UniProtKB-SubCell"/>
</dbReference>
<comment type="similarity">
    <text evidence="2 4">Belongs to the bacterial solute-binding protein 3 family.</text>
</comment>
<organism evidence="7 8">
    <name type="scientific">Microvirga vignae</name>
    <dbReference type="NCBI Taxonomy" id="1225564"/>
    <lineage>
        <taxon>Bacteria</taxon>
        <taxon>Pseudomonadati</taxon>
        <taxon>Pseudomonadota</taxon>
        <taxon>Alphaproteobacteria</taxon>
        <taxon>Hyphomicrobiales</taxon>
        <taxon>Methylobacteriaceae</taxon>
        <taxon>Microvirga</taxon>
    </lineage>
</organism>
<evidence type="ECO:0000313" key="7">
    <source>
        <dbReference type="EMBL" id="KLK90672.1"/>
    </source>
</evidence>
<sequence length="280" mass="30562">MISKAILCTIVALVATGGVAMAQELPERIASKKTIVVANVPNYPPLEFKDPKTNTLTGLDIDLGNALAKKLGIEIKWEEISFEQMVSALTTGRADMILSGMSDLPTRRDTLDFVDYLESGAQFYTTADRKDQYKTPTDLCGKTVGASRRTSFPKEMETWSKTICEAAGKPALKIVGTEGSADARTQLRQKRLDAAVQGSETLPYLMSLEPNTYAIIGEPFTSVYQGMGFAKKDTHLRDAVAKAFAEMIKDGTYEEVLKKWDLSAAKVDSVMINGEAAQTK</sequence>
<dbReference type="InterPro" id="IPR001638">
    <property type="entry name" value="Solute-binding_3/MltF_N"/>
</dbReference>
<dbReference type="RefSeq" id="WP_047191615.1">
    <property type="nucleotide sequence ID" value="NZ_LCYG01000070.1"/>
</dbReference>
<keyword evidence="8" id="KW-1185">Reference proteome</keyword>
<dbReference type="AlphaFoldDB" id="A0A0H1RDK0"/>
<dbReference type="InterPro" id="IPR018313">
    <property type="entry name" value="SBP_3_CS"/>
</dbReference>
<dbReference type="PROSITE" id="PS01039">
    <property type="entry name" value="SBP_BACTERIAL_3"/>
    <property type="match status" value="1"/>
</dbReference>
<comment type="subcellular location">
    <subcellularLocation>
        <location evidence="1">Cell envelope</location>
    </subcellularLocation>
</comment>
<dbReference type="PANTHER" id="PTHR35936">
    <property type="entry name" value="MEMBRANE-BOUND LYTIC MUREIN TRANSGLYCOSYLASE F"/>
    <property type="match status" value="1"/>
</dbReference>
<gene>
    <name evidence="7" type="ORF">AA309_24275</name>
</gene>
<dbReference type="OrthoDB" id="4577708at2"/>
<comment type="caution">
    <text evidence="7">The sequence shown here is derived from an EMBL/GenBank/DDBJ whole genome shotgun (WGS) entry which is preliminary data.</text>
</comment>
<evidence type="ECO:0000256" key="5">
    <source>
        <dbReference type="SAM" id="SignalP"/>
    </source>
</evidence>
<evidence type="ECO:0000256" key="1">
    <source>
        <dbReference type="ARBA" id="ARBA00004196"/>
    </source>
</evidence>
<protein>
    <submittedName>
        <fullName evidence="7">ABC transporter substrate-binding protein</fullName>
    </submittedName>
</protein>
<dbReference type="Pfam" id="PF00497">
    <property type="entry name" value="SBP_bac_3"/>
    <property type="match status" value="1"/>
</dbReference>
<dbReference type="EMBL" id="LCYG01000070">
    <property type="protein sequence ID" value="KLK90672.1"/>
    <property type="molecule type" value="Genomic_DNA"/>
</dbReference>
<dbReference type="Proteomes" id="UP000035489">
    <property type="component" value="Unassembled WGS sequence"/>
</dbReference>
<feature type="signal peptide" evidence="5">
    <location>
        <begin position="1"/>
        <end position="22"/>
    </location>
</feature>
<dbReference type="STRING" id="1225564.AA309_24275"/>
<dbReference type="SMART" id="SM00062">
    <property type="entry name" value="PBPb"/>
    <property type="match status" value="1"/>
</dbReference>
<evidence type="ECO:0000256" key="2">
    <source>
        <dbReference type="ARBA" id="ARBA00010333"/>
    </source>
</evidence>
<evidence type="ECO:0000313" key="8">
    <source>
        <dbReference type="Proteomes" id="UP000035489"/>
    </source>
</evidence>
<feature type="domain" description="Solute-binding protein family 3/N-terminal" evidence="6">
    <location>
        <begin position="34"/>
        <end position="264"/>
    </location>
</feature>